<proteinExistence type="predicted"/>
<evidence type="ECO:0000313" key="3">
    <source>
        <dbReference type="Proteomes" id="UP000054270"/>
    </source>
</evidence>
<keyword evidence="3" id="KW-1185">Reference proteome</keyword>
<feature type="region of interest" description="Disordered" evidence="1">
    <location>
        <begin position="30"/>
        <end position="72"/>
    </location>
</feature>
<reference evidence="3" key="1">
    <citation type="submission" date="2014-04" db="EMBL/GenBank/DDBJ databases">
        <title>Evolutionary Origins and Diversification of the Mycorrhizal Mutualists.</title>
        <authorList>
            <consortium name="DOE Joint Genome Institute"/>
            <consortium name="Mycorrhizal Genomics Consortium"/>
            <person name="Kohler A."/>
            <person name="Kuo A."/>
            <person name="Nagy L.G."/>
            <person name="Floudas D."/>
            <person name="Copeland A."/>
            <person name="Barry K.W."/>
            <person name="Cichocki N."/>
            <person name="Veneault-Fourrey C."/>
            <person name="LaButti K."/>
            <person name="Lindquist E.A."/>
            <person name="Lipzen A."/>
            <person name="Lundell T."/>
            <person name="Morin E."/>
            <person name="Murat C."/>
            <person name="Riley R."/>
            <person name="Ohm R."/>
            <person name="Sun H."/>
            <person name="Tunlid A."/>
            <person name="Henrissat B."/>
            <person name="Grigoriev I.V."/>
            <person name="Hibbett D.S."/>
            <person name="Martin F."/>
        </authorList>
    </citation>
    <scope>NUCLEOTIDE SEQUENCE [LARGE SCALE GENOMIC DNA]</scope>
    <source>
        <strain evidence="3">FD-334 SS-4</strain>
    </source>
</reference>
<gene>
    <name evidence="2" type="ORF">HYPSUDRAFT_201375</name>
</gene>
<accession>A0A0D2L824</accession>
<dbReference type="EMBL" id="KN817543">
    <property type="protein sequence ID" value="KJA23347.1"/>
    <property type="molecule type" value="Genomic_DNA"/>
</dbReference>
<dbReference type="Proteomes" id="UP000054270">
    <property type="component" value="Unassembled WGS sequence"/>
</dbReference>
<evidence type="ECO:0000313" key="2">
    <source>
        <dbReference type="EMBL" id="KJA23347.1"/>
    </source>
</evidence>
<name>A0A0D2L824_HYPSF</name>
<feature type="compositionally biased region" description="Low complexity" evidence="1">
    <location>
        <begin position="51"/>
        <end position="60"/>
    </location>
</feature>
<protein>
    <submittedName>
        <fullName evidence="2">Uncharacterized protein</fullName>
    </submittedName>
</protein>
<dbReference type="AlphaFoldDB" id="A0A0D2L824"/>
<organism evidence="2 3">
    <name type="scientific">Hypholoma sublateritium (strain FD-334 SS-4)</name>
    <dbReference type="NCBI Taxonomy" id="945553"/>
    <lineage>
        <taxon>Eukaryota</taxon>
        <taxon>Fungi</taxon>
        <taxon>Dikarya</taxon>
        <taxon>Basidiomycota</taxon>
        <taxon>Agaricomycotina</taxon>
        <taxon>Agaricomycetes</taxon>
        <taxon>Agaricomycetidae</taxon>
        <taxon>Agaricales</taxon>
        <taxon>Agaricineae</taxon>
        <taxon>Strophariaceae</taxon>
        <taxon>Hypholoma</taxon>
    </lineage>
</organism>
<evidence type="ECO:0000256" key="1">
    <source>
        <dbReference type="SAM" id="MobiDB-lite"/>
    </source>
</evidence>
<feature type="compositionally biased region" description="Pro residues" evidence="1">
    <location>
        <begin position="36"/>
        <end position="50"/>
    </location>
</feature>
<sequence length="138" mass="14753">MVIAHASPSISPSTRTAVPLAAFPLVAAVPSRRHPTPSPPSSLPPSPPPHLSSRSTSPPRQIAAGPPPFLLNTDARHAQRTVVPARGHHVFTMYSAMRRNKNASNQSEVRKQALCCEVENALSTGEPHHRDQGNSQPS</sequence>